<comment type="caution">
    <text evidence="1">The sequence shown here is derived from an EMBL/GenBank/DDBJ whole genome shotgun (WGS) entry which is preliminary data.</text>
</comment>
<accession>A0A3M6B6U6</accession>
<dbReference type="AlphaFoldDB" id="A0A3M6B6U6"/>
<organism evidence="1 2">
    <name type="scientific">Pseudomonas syringae pv. maculicola</name>
    <dbReference type="NCBI Taxonomy" id="59511"/>
    <lineage>
        <taxon>Bacteria</taxon>
        <taxon>Pseudomonadati</taxon>
        <taxon>Pseudomonadota</taxon>
        <taxon>Gammaproteobacteria</taxon>
        <taxon>Pseudomonadales</taxon>
        <taxon>Pseudomonadaceae</taxon>
        <taxon>Pseudomonas</taxon>
    </lineage>
</organism>
<reference evidence="1 2" key="1">
    <citation type="submission" date="2018-08" db="EMBL/GenBank/DDBJ databases">
        <title>Recombination of ecologically and evolutionarily significant loci maintains genetic cohesion in the Pseudomonas syringae species complex.</title>
        <authorList>
            <person name="Dillon M."/>
            <person name="Thakur S."/>
            <person name="Almeida R.N.D."/>
            <person name="Weir B.S."/>
            <person name="Guttman D.S."/>
        </authorList>
    </citation>
    <scope>NUCLEOTIDE SEQUENCE [LARGE SCALE GENOMIC DNA]</scope>
    <source>
        <strain evidence="1 2">ICMP 11281</strain>
    </source>
</reference>
<proteinExistence type="predicted"/>
<dbReference type="Proteomes" id="UP000271631">
    <property type="component" value="Unassembled WGS sequence"/>
</dbReference>
<name>A0A3M6B6U6_PSEYM</name>
<evidence type="ECO:0000313" key="1">
    <source>
        <dbReference type="EMBL" id="RMV27175.1"/>
    </source>
</evidence>
<protein>
    <submittedName>
        <fullName evidence="1">Uncharacterized protein</fullName>
    </submittedName>
</protein>
<sequence length="94" mass="10803">MENKMSTINDIVISETPRDVVQFITRDGKAISYPSLDRLYSNNNWANISNNLELLRLIETMTSEGVIEHKNGGLRKGPNWKEPAFIAEKKYTFE</sequence>
<dbReference type="EMBL" id="RBUQ01000377">
    <property type="protein sequence ID" value="RMV27175.1"/>
    <property type="molecule type" value="Genomic_DNA"/>
</dbReference>
<evidence type="ECO:0000313" key="2">
    <source>
        <dbReference type="Proteomes" id="UP000271631"/>
    </source>
</evidence>
<gene>
    <name evidence="1" type="ORF">ALP13_102145</name>
</gene>